<accession>A0A1R3IRK2</accession>
<evidence type="ECO:0000313" key="2">
    <source>
        <dbReference type="Proteomes" id="UP000187203"/>
    </source>
</evidence>
<comment type="caution">
    <text evidence="1">The sequence shown here is derived from an EMBL/GenBank/DDBJ whole genome shotgun (WGS) entry which is preliminary data.</text>
</comment>
<protein>
    <recommendedName>
        <fullName evidence="3">Retrotransposon Copia-like N-terminal domain-containing protein</fullName>
    </recommendedName>
</protein>
<dbReference type="Proteomes" id="UP000187203">
    <property type="component" value="Unassembled WGS sequence"/>
</dbReference>
<sequence length="113" mass="13147">MAPAESESVCTAGFREYTDLIYAANQITKLDLDNYKYWRAQWVALLNGLELWHLIAYPQTVPFYWFRRQDQLLLNAILISISQQFLRRLDVSQLTTAAEAWEEIANVAAKEYA</sequence>
<proteinExistence type="predicted"/>
<evidence type="ECO:0008006" key="3">
    <source>
        <dbReference type="Google" id="ProtNLM"/>
    </source>
</evidence>
<dbReference type="EMBL" id="AWUE01017749">
    <property type="protein sequence ID" value="OMO85225.1"/>
    <property type="molecule type" value="Genomic_DNA"/>
</dbReference>
<dbReference type="AlphaFoldDB" id="A0A1R3IRK2"/>
<organism evidence="1 2">
    <name type="scientific">Corchorus olitorius</name>
    <dbReference type="NCBI Taxonomy" id="93759"/>
    <lineage>
        <taxon>Eukaryota</taxon>
        <taxon>Viridiplantae</taxon>
        <taxon>Streptophyta</taxon>
        <taxon>Embryophyta</taxon>
        <taxon>Tracheophyta</taxon>
        <taxon>Spermatophyta</taxon>
        <taxon>Magnoliopsida</taxon>
        <taxon>eudicotyledons</taxon>
        <taxon>Gunneridae</taxon>
        <taxon>Pentapetalae</taxon>
        <taxon>rosids</taxon>
        <taxon>malvids</taxon>
        <taxon>Malvales</taxon>
        <taxon>Malvaceae</taxon>
        <taxon>Grewioideae</taxon>
        <taxon>Apeibeae</taxon>
        <taxon>Corchorus</taxon>
    </lineage>
</organism>
<gene>
    <name evidence="1" type="ORF">COLO4_21698</name>
</gene>
<keyword evidence="2" id="KW-1185">Reference proteome</keyword>
<name>A0A1R3IRK2_9ROSI</name>
<evidence type="ECO:0000313" key="1">
    <source>
        <dbReference type="EMBL" id="OMO85225.1"/>
    </source>
</evidence>
<reference evidence="2" key="1">
    <citation type="submission" date="2013-09" db="EMBL/GenBank/DDBJ databases">
        <title>Corchorus olitorius genome sequencing.</title>
        <authorList>
            <person name="Alam M."/>
            <person name="Haque M.S."/>
            <person name="Islam M.S."/>
            <person name="Emdad E.M."/>
            <person name="Islam M.M."/>
            <person name="Ahmed B."/>
            <person name="Halim A."/>
            <person name="Hossen Q.M.M."/>
            <person name="Hossain M.Z."/>
            <person name="Ahmed R."/>
            <person name="Khan M.M."/>
            <person name="Islam R."/>
            <person name="Rashid M.M."/>
            <person name="Khan S.A."/>
            <person name="Rahman M.S."/>
            <person name="Alam M."/>
            <person name="Yahiya A.S."/>
            <person name="Khan M.S."/>
            <person name="Azam M.S."/>
            <person name="Haque T."/>
            <person name="Lashkar M.Z.H."/>
            <person name="Akhand A.I."/>
            <person name="Morshed G."/>
            <person name="Roy S."/>
            <person name="Uddin K.S."/>
            <person name="Rabeya T."/>
            <person name="Hossain A.S."/>
            <person name="Chowdhury A."/>
            <person name="Snigdha A.R."/>
            <person name="Mortoza M.S."/>
            <person name="Matin S.A."/>
            <person name="Hoque S.M.E."/>
            <person name="Islam M.K."/>
            <person name="Roy D.K."/>
            <person name="Haider R."/>
            <person name="Moosa M.M."/>
            <person name="Elias S.M."/>
            <person name="Hasan A.M."/>
            <person name="Jahan S."/>
            <person name="Shafiuddin M."/>
            <person name="Mahmood N."/>
            <person name="Shommy N.S."/>
        </authorList>
    </citation>
    <scope>NUCLEOTIDE SEQUENCE [LARGE SCALE GENOMIC DNA]</scope>
    <source>
        <strain evidence="2">cv. O-4</strain>
    </source>
</reference>